<keyword evidence="9 12" id="KW-0472">Membrane</keyword>
<dbReference type="InterPro" id="IPR039426">
    <property type="entry name" value="TonB-dep_rcpt-like"/>
</dbReference>
<name>A0A853FSM7_9BURK</name>
<evidence type="ECO:0000256" key="7">
    <source>
        <dbReference type="ARBA" id="ARBA00023065"/>
    </source>
</evidence>
<dbReference type="InterPro" id="IPR036942">
    <property type="entry name" value="Beta-barrel_TonB_sf"/>
</dbReference>
<feature type="chain" id="PRO_5032575981" evidence="15">
    <location>
        <begin position="25"/>
        <end position="627"/>
    </location>
</feature>
<dbReference type="InterPro" id="IPR010916">
    <property type="entry name" value="TonB_box_CS"/>
</dbReference>
<dbReference type="GO" id="GO:0015889">
    <property type="term" value="P:cobalamin transport"/>
    <property type="evidence" value="ECO:0007669"/>
    <property type="project" value="TreeGrafter"/>
</dbReference>
<dbReference type="SUPFAM" id="SSF56935">
    <property type="entry name" value="Porins"/>
    <property type="match status" value="1"/>
</dbReference>
<evidence type="ECO:0000256" key="4">
    <source>
        <dbReference type="ARBA" id="ARBA00022452"/>
    </source>
</evidence>
<evidence type="ECO:0000256" key="10">
    <source>
        <dbReference type="ARBA" id="ARBA00023170"/>
    </source>
</evidence>
<evidence type="ECO:0000256" key="8">
    <source>
        <dbReference type="ARBA" id="ARBA00023077"/>
    </source>
</evidence>
<keyword evidence="19" id="KW-1185">Reference proteome</keyword>
<evidence type="ECO:0000256" key="3">
    <source>
        <dbReference type="ARBA" id="ARBA00022448"/>
    </source>
</evidence>
<feature type="domain" description="TonB-dependent receptor-like beta-barrel" evidence="16">
    <location>
        <begin position="187"/>
        <end position="601"/>
    </location>
</feature>
<comment type="subcellular location">
    <subcellularLocation>
        <location evidence="1 12">Cell outer membrane</location>
        <topology evidence="1 12">Multi-pass membrane protein</topology>
    </subcellularLocation>
</comment>
<organism evidence="18 19">
    <name type="scientific">Parapusillimonas granuli</name>
    <dbReference type="NCBI Taxonomy" id="380911"/>
    <lineage>
        <taxon>Bacteria</taxon>
        <taxon>Pseudomonadati</taxon>
        <taxon>Pseudomonadota</taxon>
        <taxon>Betaproteobacteria</taxon>
        <taxon>Burkholderiales</taxon>
        <taxon>Alcaligenaceae</taxon>
        <taxon>Parapusillimonas</taxon>
    </lineage>
</organism>
<keyword evidence="11 12" id="KW-0998">Cell outer membrane</keyword>
<evidence type="ECO:0000256" key="14">
    <source>
        <dbReference type="RuleBase" id="RU003357"/>
    </source>
</evidence>
<dbReference type="CDD" id="cd01347">
    <property type="entry name" value="ligand_gated_channel"/>
    <property type="match status" value="1"/>
</dbReference>
<dbReference type="PROSITE" id="PS00430">
    <property type="entry name" value="TONB_DEPENDENT_REC_1"/>
    <property type="match status" value="1"/>
</dbReference>
<evidence type="ECO:0000256" key="2">
    <source>
        <dbReference type="ARBA" id="ARBA00009810"/>
    </source>
</evidence>
<evidence type="ECO:0000256" key="6">
    <source>
        <dbReference type="ARBA" id="ARBA00022729"/>
    </source>
</evidence>
<evidence type="ECO:0000313" key="19">
    <source>
        <dbReference type="Proteomes" id="UP000559809"/>
    </source>
</evidence>
<feature type="domain" description="TonB-dependent receptor plug" evidence="17">
    <location>
        <begin position="47"/>
        <end position="153"/>
    </location>
</feature>
<evidence type="ECO:0000256" key="15">
    <source>
        <dbReference type="SAM" id="SignalP"/>
    </source>
</evidence>
<dbReference type="PROSITE" id="PS52016">
    <property type="entry name" value="TONB_DEPENDENT_REC_3"/>
    <property type="match status" value="1"/>
</dbReference>
<dbReference type="GO" id="GO:0009279">
    <property type="term" value="C:cell outer membrane"/>
    <property type="evidence" value="ECO:0007669"/>
    <property type="project" value="UniProtKB-SubCell"/>
</dbReference>
<dbReference type="InterPro" id="IPR000531">
    <property type="entry name" value="Beta-barrel_TonB"/>
</dbReference>
<evidence type="ECO:0000256" key="13">
    <source>
        <dbReference type="PROSITE-ProRule" id="PRU10143"/>
    </source>
</evidence>
<keyword evidence="10 18" id="KW-0675">Receptor</keyword>
<evidence type="ECO:0000313" key="18">
    <source>
        <dbReference type="EMBL" id="NYT48894.1"/>
    </source>
</evidence>
<keyword evidence="4 12" id="KW-1134">Transmembrane beta strand</keyword>
<keyword evidence="6 15" id="KW-0732">Signal</keyword>
<gene>
    <name evidence="18" type="ORF">H0A72_06175</name>
</gene>
<dbReference type="Pfam" id="PF00593">
    <property type="entry name" value="TonB_dep_Rec_b-barrel"/>
    <property type="match status" value="1"/>
</dbReference>
<keyword evidence="7" id="KW-0406">Ion transport</keyword>
<keyword evidence="3 12" id="KW-0813">Transport</keyword>
<dbReference type="InterPro" id="IPR012910">
    <property type="entry name" value="Plug_dom"/>
</dbReference>
<protein>
    <submittedName>
        <fullName evidence="18">TonB-dependent receptor</fullName>
    </submittedName>
</protein>
<dbReference type="EMBL" id="JACCEM010000003">
    <property type="protein sequence ID" value="NYT48894.1"/>
    <property type="molecule type" value="Genomic_DNA"/>
</dbReference>
<evidence type="ECO:0000256" key="9">
    <source>
        <dbReference type="ARBA" id="ARBA00023136"/>
    </source>
</evidence>
<dbReference type="Proteomes" id="UP000559809">
    <property type="component" value="Unassembled WGS sequence"/>
</dbReference>
<dbReference type="Gene3D" id="2.40.170.20">
    <property type="entry name" value="TonB-dependent receptor, beta-barrel domain"/>
    <property type="match status" value="1"/>
</dbReference>
<dbReference type="Pfam" id="PF07715">
    <property type="entry name" value="Plug"/>
    <property type="match status" value="1"/>
</dbReference>
<dbReference type="PANTHER" id="PTHR30069">
    <property type="entry name" value="TONB-DEPENDENT OUTER MEMBRANE RECEPTOR"/>
    <property type="match status" value="1"/>
</dbReference>
<comment type="caution">
    <text evidence="18">The sequence shown here is derived from an EMBL/GenBank/DDBJ whole genome shotgun (WGS) entry which is preliminary data.</text>
</comment>
<evidence type="ECO:0000256" key="5">
    <source>
        <dbReference type="ARBA" id="ARBA00022692"/>
    </source>
</evidence>
<reference evidence="18 19" key="1">
    <citation type="submission" date="2020-07" db="EMBL/GenBank/DDBJ databases">
        <title>Taxonomic revisions and descriptions of new bacterial species based on genomic comparisons in the high-G+C-content subgroup of the family Alcaligenaceae.</title>
        <authorList>
            <person name="Szabo A."/>
            <person name="Felfoldi T."/>
        </authorList>
    </citation>
    <scope>NUCLEOTIDE SEQUENCE [LARGE SCALE GENOMIC DNA]</scope>
    <source>
        <strain evidence="18 19">LMG 24012</strain>
    </source>
</reference>
<evidence type="ECO:0000259" key="17">
    <source>
        <dbReference type="Pfam" id="PF07715"/>
    </source>
</evidence>
<dbReference type="Gene3D" id="2.170.130.10">
    <property type="entry name" value="TonB-dependent receptor, plug domain"/>
    <property type="match status" value="1"/>
</dbReference>
<dbReference type="PANTHER" id="PTHR30069:SF53">
    <property type="entry name" value="COLICIN I RECEPTOR-RELATED"/>
    <property type="match status" value="1"/>
</dbReference>
<keyword evidence="5 12" id="KW-0812">Transmembrane</keyword>
<sequence>MPLILNRQALAVLSCFLPLSSAMAQSQQAVGRLDSIVVTASRSAQPQKDVQGDVTVIDKRELQRAGQSSVAEVLARHHDVQFYANGGPQTVTGVFLRGASPAQTLVLVDGVRVNSSVSGATNWAAIDPASIERIEILRGSASGLYGSDAMGGVINIITNQAQGGDRAPSAWANMGIGSYGTVKSSAGVSGAQDGWDYSIAGNIARSDGFNATDKDAGPYTYNRDADGYDLHGFRAGLGYRWKPGHHLGVTAYNSYIRSDVDVGDYPEKAYALTRQQVYTVTSTNRLADRWDSMLRFGLSKETSEDRSWSTRFSTLQRSYTWQNDFKLAPDQNLSALLERLEERVSHTGRYTSSQRNTNAAGLIYRGDFGAHHLQANLRNDNISSYGNQATGGLAYDFDLTENWKVGVSGGTGFRAPTFSDLYYPYDGGPWGSFQGNPDLKPEKSRNLEARLSYETDTTRLGLTVFQNKVRDLINGYVCDANFDCTAMNTERATIRGITLTGEQAYGNTTLRASADFLDPRNDRPRAGESGSRLAQRARQVYRFGAEQRYGALTVGAEYQFTGKRYSDVQNRILLGGYGVFNMTAAYALSKNVEVQARWNNVFDKEYSTTYGYRNAGSNFFVNLSLRM</sequence>
<evidence type="ECO:0000256" key="12">
    <source>
        <dbReference type="PROSITE-ProRule" id="PRU01360"/>
    </source>
</evidence>
<dbReference type="GO" id="GO:0006811">
    <property type="term" value="P:monoatomic ion transport"/>
    <property type="evidence" value="ECO:0007669"/>
    <property type="project" value="UniProtKB-KW"/>
</dbReference>
<keyword evidence="8 13" id="KW-0798">TonB box</keyword>
<dbReference type="RefSeq" id="WP_180154198.1">
    <property type="nucleotide sequence ID" value="NZ_JACCEM010000003.1"/>
</dbReference>
<dbReference type="AlphaFoldDB" id="A0A853FSM7"/>
<evidence type="ECO:0000256" key="1">
    <source>
        <dbReference type="ARBA" id="ARBA00004571"/>
    </source>
</evidence>
<proteinExistence type="inferred from homology"/>
<dbReference type="InterPro" id="IPR037066">
    <property type="entry name" value="Plug_dom_sf"/>
</dbReference>
<evidence type="ECO:0000256" key="11">
    <source>
        <dbReference type="ARBA" id="ARBA00023237"/>
    </source>
</evidence>
<feature type="short sequence motif" description="TonB box" evidence="13">
    <location>
        <begin position="35"/>
        <end position="41"/>
    </location>
</feature>
<accession>A0A853FSM7</accession>
<feature type="signal peptide" evidence="15">
    <location>
        <begin position="1"/>
        <end position="24"/>
    </location>
</feature>
<comment type="similarity">
    <text evidence="2 12 14">Belongs to the TonB-dependent receptor family.</text>
</comment>
<evidence type="ECO:0000259" key="16">
    <source>
        <dbReference type="Pfam" id="PF00593"/>
    </source>
</evidence>